<accession>A0A6S7CXB3</accession>
<organism evidence="1 2">
    <name type="scientific">Pararobbsia alpina</name>
    <dbReference type="NCBI Taxonomy" id="621374"/>
    <lineage>
        <taxon>Bacteria</taxon>
        <taxon>Pseudomonadati</taxon>
        <taxon>Pseudomonadota</taxon>
        <taxon>Betaproteobacteria</taxon>
        <taxon>Burkholderiales</taxon>
        <taxon>Burkholderiaceae</taxon>
        <taxon>Pararobbsia</taxon>
    </lineage>
</organism>
<dbReference type="Proteomes" id="UP000494115">
    <property type="component" value="Unassembled WGS sequence"/>
</dbReference>
<evidence type="ECO:0000313" key="1">
    <source>
        <dbReference type="EMBL" id="CAB3790427.1"/>
    </source>
</evidence>
<dbReference type="AlphaFoldDB" id="A0A6S7CXB3"/>
<dbReference type="EMBL" id="CADIKM010000012">
    <property type="protein sequence ID" value="CAB3790427.1"/>
    <property type="molecule type" value="Genomic_DNA"/>
</dbReference>
<protein>
    <submittedName>
        <fullName evidence="1">Uncharacterized protein</fullName>
    </submittedName>
</protein>
<evidence type="ECO:0000313" key="2">
    <source>
        <dbReference type="Proteomes" id="UP000494115"/>
    </source>
</evidence>
<reference evidence="1 2" key="1">
    <citation type="submission" date="2020-04" db="EMBL/GenBank/DDBJ databases">
        <authorList>
            <person name="De Canck E."/>
        </authorList>
    </citation>
    <scope>NUCLEOTIDE SEQUENCE [LARGE SCALE GENOMIC DNA]</scope>
    <source>
        <strain evidence="1 2">LMG 28138</strain>
    </source>
</reference>
<keyword evidence="2" id="KW-1185">Reference proteome</keyword>
<gene>
    <name evidence="1" type="ORF">LMG28138_02985</name>
</gene>
<name>A0A6S7CXB3_9BURK</name>
<sequence>MGGAGVFGAQLLEHEHGRRAIGNRCRDADKTALANLEFDCDGGLQGVGGQGAQRELMSGFSSTGFG</sequence>
<proteinExistence type="predicted"/>